<sequence>MTIADLPFFAYCGKKRCQFCDSGLSSIDLAKPSRVKNIQELKGLLFFALQFLFWEIMLSSVFFDGEFYLRVKLTGAFPLAAFSCKSFQRCVSWVYKKTILEVYSSMLIRGGAFRAFCPSGPASPKMSFNLVGFWYHIFS</sequence>
<protein>
    <submittedName>
        <fullName evidence="1">Uncharacterized protein</fullName>
    </submittedName>
</protein>
<dbReference type="STRING" id="1121442.SAMN02745702_01503"/>
<proteinExistence type="predicted"/>
<reference evidence="1 2" key="1">
    <citation type="submission" date="2017-02" db="EMBL/GenBank/DDBJ databases">
        <authorList>
            <person name="Peterson S.W."/>
        </authorList>
    </citation>
    <scope>NUCLEOTIDE SEQUENCE [LARGE SCALE GENOMIC DNA]</scope>
    <source>
        <strain evidence="1 2">DSM 18034</strain>
    </source>
</reference>
<dbReference type="AlphaFoldDB" id="A0A1T4W374"/>
<evidence type="ECO:0000313" key="2">
    <source>
        <dbReference type="Proteomes" id="UP000189733"/>
    </source>
</evidence>
<name>A0A1T4W374_9BACT</name>
<dbReference type="EMBL" id="FUYA01000004">
    <property type="protein sequence ID" value="SKA71515.1"/>
    <property type="molecule type" value="Genomic_DNA"/>
</dbReference>
<evidence type="ECO:0000313" key="1">
    <source>
        <dbReference type="EMBL" id="SKA71515.1"/>
    </source>
</evidence>
<accession>A0A1T4W374</accession>
<gene>
    <name evidence="1" type="ORF">SAMN02745702_01503</name>
</gene>
<dbReference type="Proteomes" id="UP000189733">
    <property type="component" value="Unassembled WGS sequence"/>
</dbReference>
<organism evidence="1 2">
    <name type="scientific">Desulfobaculum bizertense DSM 18034</name>
    <dbReference type="NCBI Taxonomy" id="1121442"/>
    <lineage>
        <taxon>Bacteria</taxon>
        <taxon>Pseudomonadati</taxon>
        <taxon>Thermodesulfobacteriota</taxon>
        <taxon>Desulfovibrionia</taxon>
        <taxon>Desulfovibrionales</taxon>
        <taxon>Desulfovibrionaceae</taxon>
        <taxon>Desulfobaculum</taxon>
    </lineage>
</organism>
<keyword evidence="2" id="KW-1185">Reference proteome</keyword>